<name>A0A0J1BKE0_RHOIS</name>
<reference evidence="1" key="1">
    <citation type="submission" date="2015-05" db="EMBL/GenBank/DDBJ databases">
        <title>Permanent draft genome of Rhodopirellula islandicus K833.</title>
        <authorList>
            <person name="Kizina J."/>
            <person name="Richter M."/>
            <person name="Glockner F.O."/>
            <person name="Harder J."/>
        </authorList>
    </citation>
    <scope>NUCLEOTIDE SEQUENCE [LARGE SCALE GENOMIC DNA]</scope>
    <source>
        <strain evidence="1">K833</strain>
    </source>
</reference>
<accession>A0A0J1BKE0</accession>
<keyword evidence="2" id="KW-1185">Reference proteome</keyword>
<protein>
    <submittedName>
        <fullName evidence="1">Uncharacterized protein</fullName>
    </submittedName>
</protein>
<dbReference type="Proteomes" id="UP000036367">
    <property type="component" value="Unassembled WGS sequence"/>
</dbReference>
<evidence type="ECO:0000313" key="1">
    <source>
        <dbReference type="EMBL" id="KLU06996.1"/>
    </source>
</evidence>
<proteinExistence type="predicted"/>
<dbReference type="AlphaFoldDB" id="A0A0J1BKE0"/>
<organism evidence="1 2">
    <name type="scientific">Rhodopirellula islandica</name>
    <dbReference type="NCBI Taxonomy" id="595434"/>
    <lineage>
        <taxon>Bacteria</taxon>
        <taxon>Pseudomonadati</taxon>
        <taxon>Planctomycetota</taxon>
        <taxon>Planctomycetia</taxon>
        <taxon>Pirellulales</taxon>
        <taxon>Pirellulaceae</taxon>
        <taxon>Rhodopirellula</taxon>
    </lineage>
</organism>
<comment type="caution">
    <text evidence="1">The sequence shown here is derived from an EMBL/GenBank/DDBJ whole genome shotgun (WGS) entry which is preliminary data.</text>
</comment>
<gene>
    <name evidence="1" type="ORF">RISK_000797</name>
</gene>
<sequence>MFRAAPSRTRSSQSVSGLQDGNWWALQTGYQVESARPARADLLTDA</sequence>
<evidence type="ECO:0000313" key="2">
    <source>
        <dbReference type="Proteomes" id="UP000036367"/>
    </source>
</evidence>
<dbReference type="EMBL" id="LECT01000007">
    <property type="protein sequence ID" value="KLU06996.1"/>
    <property type="molecule type" value="Genomic_DNA"/>
</dbReference>
<dbReference type="PATRIC" id="fig|595434.4.peg.773"/>